<sequence length="125" mass="14124">MGVHLQPSTVPILPPKSRHTTAHRQLCSHKSSMRRHHCHHLHRQRLILSSTTRPSTTPATSNSTSSNSFTFTRPLPTHKLIAHPSQMLEEQVTGQKALKMVSQRAAAGRAKAEGRIMERERGWQR</sequence>
<protein>
    <submittedName>
        <fullName evidence="2">Uncharacterized protein</fullName>
    </submittedName>
</protein>
<feature type="region of interest" description="Disordered" evidence="1">
    <location>
        <begin position="1"/>
        <end position="21"/>
    </location>
</feature>
<dbReference type="AlphaFoldDB" id="A0A7C9DGM2"/>
<evidence type="ECO:0000256" key="1">
    <source>
        <dbReference type="SAM" id="MobiDB-lite"/>
    </source>
</evidence>
<dbReference type="EMBL" id="GISG01128581">
    <property type="protein sequence ID" value="MBA4642441.1"/>
    <property type="molecule type" value="Transcribed_RNA"/>
</dbReference>
<feature type="compositionally biased region" description="Low complexity" evidence="1">
    <location>
        <begin position="46"/>
        <end position="72"/>
    </location>
</feature>
<feature type="region of interest" description="Disordered" evidence="1">
    <location>
        <begin position="103"/>
        <end position="125"/>
    </location>
</feature>
<feature type="region of interest" description="Disordered" evidence="1">
    <location>
        <begin position="44"/>
        <end position="72"/>
    </location>
</feature>
<organism evidence="2">
    <name type="scientific">Opuntia streptacantha</name>
    <name type="common">Prickly pear cactus</name>
    <name type="synonym">Opuntia cardona</name>
    <dbReference type="NCBI Taxonomy" id="393608"/>
    <lineage>
        <taxon>Eukaryota</taxon>
        <taxon>Viridiplantae</taxon>
        <taxon>Streptophyta</taxon>
        <taxon>Embryophyta</taxon>
        <taxon>Tracheophyta</taxon>
        <taxon>Spermatophyta</taxon>
        <taxon>Magnoliopsida</taxon>
        <taxon>eudicotyledons</taxon>
        <taxon>Gunneridae</taxon>
        <taxon>Pentapetalae</taxon>
        <taxon>Caryophyllales</taxon>
        <taxon>Cactineae</taxon>
        <taxon>Cactaceae</taxon>
        <taxon>Opuntioideae</taxon>
        <taxon>Opuntia</taxon>
    </lineage>
</organism>
<accession>A0A7C9DGM2</accession>
<proteinExistence type="predicted"/>
<reference evidence="2" key="2">
    <citation type="submission" date="2020-07" db="EMBL/GenBank/DDBJ databases">
        <authorList>
            <person name="Vera ALvarez R."/>
            <person name="Arias-Moreno D.M."/>
            <person name="Jimenez-Jacinto V."/>
            <person name="Jimenez-Bremont J.F."/>
            <person name="Swaminathan K."/>
            <person name="Moose S.P."/>
            <person name="Guerrero-Gonzalez M.L."/>
            <person name="Marino-Ramirez L."/>
            <person name="Landsman D."/>
            <person name="Rodriguez-Kessler M."/>
            <person name="Delgado-Sanchez P."/>
        </authorList>
    </citation>
    <scope>NUCLEOTIDE SEQUENCE</scope>
    <source>
        <tissue evidence="2">Cladode</tissue>
    </source>
</reference>
<name>A0A7C9DGM2_OPUST</name>
<evidence type="ECO:0000313" key="2">
    <source>
        <dbReference type="EMBL" id="MBA4642441.1"/>
    </source>
</evidence>
<reference evidence="2" key="1">
    <citation type="journal article" date="2013" name="J. Plant Res.">
        <title>Effect of fungi and light on seed germination of three Opuntia species from semiarid lands of central Mexico.</title>
        <authorList>
            <person name="Delgado-Sanchez P."/>
            <person name="Jimenez-Bremont J.F."/>
            <person name="Guerrero-Gonzalez Mde L."/>
            <person name="Flores J."/>
        </authorList>
    </citation>
    <scope>NUCLEOTIDE SEQUENCE</scope>
    <source>
        <tissue evidence="2">Cladode</tissue>
    </source>
</reference>
<feature type="compositionally biased region" description="Basic and acidic residues" evidence="1">
    <location>
        <begin position="110"/>
        <end position="125"/>
    </location>
</feature>